<name>A0A4V2S8R5_9PSEU</name>
<reference evidence="3 4" key="1">
    <citation type="submission" date="2019-03" db="EMBL/GenBank/DDBJ databases">
        <title>Genomic Encyclopedia of Type Strains, Phase IV (KMG-IV): sequencing the most valuable type-strain genomes for metagenomic binning, comparative biology and taxonomic classification.</title>
        <authorList>
            <person name="Goeker M."/>
        </authorList>
    </citation>
    <scope>NUCLEOTIDE SEQUENCE [LARGE SCALE GENOMIC DNA]</scope>
    <source>
        <strain evidence="3 4">DSM 45934</strain>
    </source>
</reference>
<dbReference type="PANTHER" id="PTHR37828">
    <property type="entry name" value="GSR2449 PROTEIN"/>
    <property type="match status" value="1"/>
</dbReference>
<dbReference type="PANTHER" id="PTHR37828:SF1">
    <property type="entry name" value="YCII-RELATED DOMAIN-CONTAINING PROTEIN"/>
    <property type="match status" value="1"/>
</dbReference>
<evidence type="ECO:0000256" key="1">
    <source>
        <dbReference type="ARBA" id="ARBA00007689"/>
    </source>
</evidence>
<sequence>MGNIPAMAWFTVDTTYVEDRDKLLEVRPKHRDYLRGLVEKGHVLVAGPWADDHGGFVIYQVDDRAQLDRLLADDPYTTEGISAGRRIDEVKITLGAWLPQ</sequence>
<evidence type="ECO:0000313" key="4">
    <source>
        <dbReference type="Proteomes" id="UP000295680"/>
    </source>
</evidence>
<protein>
    <recommendedName>
        <fullName evidence="2">YCII-related domain-containing protein</fullName>
    </recommendedName>
</protein>
<comment type="similarity">
    <text evidence="1">Belongs to the YciI family.</text>
</comment>
<dbReference type="InterPro" id="IPR005545">
    <property type="entry name" value="YCII"/>
</dbReference>
<dbReference type="Proteomes" id="UP000295680">
    <property type="component" value="Unassembled WGS sequence"/>
</dbReference>
<dbReference type="SUPFAM" id="SSF54909">
    <property type="entry name" value="Dimeric alpha+beta barrel"/>
    <property type="match status" value="1"/>
</dbReference>
<evidence type="ECO:0000313" key="3">
    <source>
        <dbReference type="EMBL" id="TCO64860.1"/>
    </source>
</evidence>
<accession>A0A4V2S8R5</accession>
<proteinExistence type="inferred from homology"/>
<dbReference type="Pfam" id="PF03795">
    <property type="entry name" value="YCII"/>
    <property type="match status" value="1"/>
</dbReference>
<gene>
    <name evidence="3" type="ORF">EV192_101644</name>
</gene>
<dbReference type="InterPro" id="IPR011008">
    <property type="entry name" value="Dimeric_a/b-barrel"/>
</dbReference>
<evidence type="ECO:0000259" key="2">
    <source>
        <dbReference type="Pfam" id="PF03795"/>
    </source>
</evidence>
<feature type="domain" description="YCII-related" evidence="2">
    <location>
        <begin position="18"/>
        <end position="89"/>
    </location>
</feature>
<dbReference type="Gene3D" id="3.30.70.1060">
    <property type="entry name" value="Dimeric alpha+beta barrel"/>
    <property type="match status" value="1"/>
</dbReference>
<comment type="caution">
    <text evidence="3">The sequence shown here is derived from an EMBL/GenBank/DDBJ whole genome shotgun (WGS) entry which is preliminary data.</text>
</comment>
<organism evidence="3 4">
    <name type="scientific">Actinocrispum wychmicini</name>
    <dbReference type="NCBI Taxonomy" id="1213861"/>
    <lineage>
        <taxon>Bacteria</taxon>
        <taxon>Bacillati</taxon>
        <taxon>Actinomycetota</taxon>
        <taxon>Actinomycetes</taxon>
        <taxon>Pseudonocardiales</taxon>
        <taxon>Pseudonocardiaceae</taxon>
        <taxon>Actinocrispum</taxon>
    </lineage>
</organism>
<dbReference type="EMBL" id="SLWS01000001">
    <property type="protein sequence ID" value="TCO64860.1"/>
    <property type="molecule type" value="Genomic_DNA"/>
</dbReference>
<dbReference type="AlphaFoldDB" id="A0A4V2S8R5"/>
<keyword evidence="4" id="KW-1185">Reference proteome</keyword>